<keyword evidence="2" id="KW-0813">Transport</keyword>
<keyword evidence="6" id="KW-0598">Phosphotransferase system</keyword>
<dbReference type="GO" id="GO:0005737">
    <property type="term" value="C:cytoplasm"/>
    <property type="evidence" value="ECO:0007669"/>
    <property type="project" value="UniProtKB-SubCell"/>
</dbReference>
<dbReference type="Gene3D" id="3.40.930.10">
    <property type="entry name" value="Mannitol-specific EII, Chain A"/>
    <property type="match status" value="1"/>
</dbReference>
<keyword evidence="4" id="KW-0597">Phosphoprotein</keyword>
<keyword evidence="12" id="KW-0762">Sugar transport</keyword>
<protein>
    <recommendedName>
        <fullName evidence="9">Ascorbate-specific PTS system EIIA component</fullName>
    </recommendedName>
    <alternativeName>
        <fullName evidence="10">Ascorbate-specific phosphotransferase enzyme IIA component</fullName>
    </alternativeName>
</protein>
<name>A0A4Z0GRG8_9BACL</name>
<dbReference type="InterPro" id="IPR002178">
    <property type="entry name" value="PTS_EIIA_type-2_dom"/>
</dbReference>
<organism evidence="12 13">
    <name type="scientific">Sporolactobacillus shoreae</name>
    <dbReference type="NCBI Taxonomy" id="1465501"/>
    <lineage>
        <taxon>Bacteria</taxon>
        <taxon>Bacillati</taxon>
        <taxon>Bacillota</taxon>
        <taxon>Bacilli</taxon>
        <taxon>Bacillales</taxon>
        <taxon>Sporolactobacillaceae</taxon>
        <taxon>Sporolactobacillus</taxon>
    </lineage>
</organism>
<dbReference type="InterPro" id="IPR016152">
    <property type="entry name" value="PTrfase/Anion_transptr"/>
</dbReference>
<dbReference type="PANTHER" id="PTHR36203:SF1">
    <property type="entry name" value="ASCORBATE-SPECIFIC PTS SYSTEM EIIA COMPONENT"/>
    <property type="match status" value="1"/>
</dbReference>
<evidence type="ECO:0000256" key="5">
    <source>
        <dbReference type="ARBA" id="ARBA00022679"/>
    </source>
</evidence>
<keyword evidence="3" id="KW-0963">Cytoplasm</keyword>
<evidence type="ECO:0000256" key="10">
    <source>
        <dbReference type="ARBA" id="ARBA00042072"/>
    </source>
</evidence>
<dbReference type="PANTHER" id="PTHR36203">
    <property type="entry name" value="ASCORBATE-SPECIFIC PTS SYSTEM EIIA COMPONENT"/>
    <property type="match status" value="1"/>
</dbReference>
<dbReference type="AlphaFoldDB" id="A0A4Z0GRG8"/>
<keyword evidence="5" id="KW-0808">Transferase</keyword>
<comment type="subcellular location">
    <subcellularLocation>
        <location evidence="1">Cytoplasm</location>
    </subcellularLocation>
</comment>
<keyword evidence="7" id="KW-0418">Kinase</keyword>
<evidence type="ECO:0000256" key="9">
    <source>
        <dbReference type="ARBA" id="ARBA00041175"/>
    </source>
</evidence>
<dbReference type="PROSITE" id="PS51094">
    <property type="entry name" value="PTS_EIIA_TYPE_2"/>
    <property type="match status" value="1"/>
</dbReference>
<evidence type="ECO:0000256" key="1">
    <source>
        <dbReference type="ARBA" id="ARBA00004496"/>
    </source>
</evidence>
<dbReference type="EMBL" id="SRJD01000002">
    <property type="protein sequence ID" value="TGA99940.1"/>
    <property type="molecule type" value="Genomic_DNA"/>
</dbReference>
<evidence type="ECO:0000256" key="8">
    <source>
        <dbReference type="ARBA" id="ARBA00037387"/>
    </source>
</evidence>
<dbReference type="Proteomes" id="UP000298347">
    <property type="component" value="Unassembled WGS sequence"/>
</dbReference>
<dbReference type="GO" id="GO:0016301">
    <property type="term" value="F:kinase activity"/>
    <property type="evidence" value="ECO:0007669"/>
    <property type="project" value="UniProtKB-KW"/>
</dbReference>
<evidence type="ECO:0000256" key="3">
    <source>
        <dbReference type="ARBA" id="ARBA00022490"/>
    </source>
</evidence>
<evidence type="ECO:0000313" key="13">
    <source>
        <dbReference type="Proteomes" id="UP000298347"/>
    </source>
</evidence>
<evidence type="ECO:0000256" key="2">
    <source>
        <dbReference type="ARBA" id="ARBA00022448"/>
    </source>
</evidence>
<dbReference type="GO" id="GO:0009401">
    <property type="term" value="P:phosphoenolpyruvate-dependent sugar phosphotransferase system"/>
    <property type="evidence" value="ECO:0007669"/>
    <property type="project" value="UniProtKB-KW"/>
</dbReference>
<evidence type="ECO:0000256" key="4">
    <source>
        <dbReference type="ARBA" id="ARBA00022553"/>
    </source>
</evidence>
<dbReference type="OrthoDB" id="9776005at2"/>
<dbReference type="Pfam" id="PF00359">
    <property type="entry name" value="PTS_EIIA_2"/>
    <property type="match status" value="1"/>
</dbReference>
<feature type="domain" description="PTS EIIA type-2" evidence="11">
    <location>
        <begin position="3"/>
        <end position="145"/>
    </location>
</feature>
<evidence type="ECO:0000256" key="7">
    <source>
        <dbReference type="ARBA" id="ARBA00022777"/>
    </source>
</evidence>
<sequence>MAILINKKNIKLQQEASDWEDAVRQSGQLLLQNHSIDFVYINEMIQAVKTLGPYMVIVPHVALSHARPGKHVKKNDISLLTLKTPVTFGNKDNDPVSIIFSFCATENEGHLLFLQKMGNLLDDAHAMKVIQESSNLDEVDKTINC</sequence>
<reference evidence="12 13" key="1">
    <citation type="journal article" date="2015" name="Int. J. Syst. Evol. Microbiol.">
        <title>Sporolactobacillus shoreae sp. nov. and Sporolactobacillus spathodeae sp. nov., two spore-forming lactic acid bacteria isolated from tree barks in Thailand.</title>
        <authorList>
            <person name="Thamacharoensuk T."/>
            <person name="Kitahara M."/>
            <person name="Ohkuma M."/>
            <person name="Thongchul N."/>
            <person name="Tanasupawat S."/>
        </authorList>
    </citation>
    <scope>NUCLEOTIDE SEQUENCE [LARGE SCALE GENOMIC DNA]</scope>
    <source>
        <strain evidence="12 13">BK92</strain>
    </source>
</reference>
<dbReference type="InterPro" id="IPR051351">
    <property type="entry name" value="Ascorbate-PTS_EIIA_comp"/>
</dbReference>
<proteinExistence type="predicted"/>
<comment type="function">
    <text evidence="8">The phosphoenolpyruvate-dependent sugar phosphotransferase system (sugar PTS), a major carbohydrate active transport system, catalyzes the phosphorylation of incoming sugar substrates concomitantly with their translocation across the cell membrane. The enzyme II UlaABC PTS system is involved in ascorbate transport.</text>
</comment>
<gene>
    <name evidence="12" type="ORF">E4665_03050</name>
</gene>
<dbReference type="RefSeq" id="WP_135347335.1">
    <property type="nucleotide sequence ID" value="NZ_SRJD01000002.1"/>
</dbReference>
<keyword evidence="13" id="KW-1185">Reference proteome</keyword>
<accession>A0A4Z0GRG8</accession>
<evidence type="ECO:0000259" key="11">
    <source>
        <dbReference type="PROSITE" id="PS51094"/>
    </source>
</evidence>
<comment type="caution">
    <text evidence="12">The sequence shown here is derived from an EMBL/GenBank/DDBJ whole genome shotgun (WGS) entry which is preliminary data.</text>
</comment>
<dbReference type="SUPFAM" id="SSF55804">
    <property type="entry name" value="Phoshotransferase/anion transport protein"/>
    <property type="match status" value="1"/>
</dbReference>
<evidence type="ECO:0000256" key="6">
    <source>
        <dbReference type="ARBA" id="ARBA00022683"/>
    </source>
</evidence>
<evidence type="ECO:0000313" key="12">
    <source>
        <dbReference type="EMBL" id="TGA99940.1"/>
    </source>
</evidence>